<evidence type="ECO:0000313" key="8">
    <source>
        <dbReference type="EMBL" id="KAF9509979.1"/>
    </source>
</evidence>
<comment type="catalytic activity">
    <reaction evidence="1">
        <text>Hydrolysis of terminal, non-reducing beta-D-glucosyl residues with release of beta-D-glucose.</text>
        <dbReference type="EC" id="3.2.1.21"/>
    </reaction>
</comment>
<dbReference type="Gene3D" id="3.20.20.300">
    <property type="entry name" value="Glycoside hydrolase, family 3, N-terminal domain"/>
    <property type="match status" value="1"/>
</dbReference>
<keyword evidence="9" id="KW-1185">Reference proteome</keyword>
<dbReference type="EC" id="3.2.1.21" evidence="3"/>
<comment type="caution">
    <text evidence="8">The sequence shown here is derived from an EMBL/GenBank/DDBJ whole genome shotgun (WGS) entry which is preliminary data.</text>
</comment>
<evidence type="ECO:0000256" key="3">
    <source>
        <dbReference type="ARBA" id="ARBA00012744"/>
    </source>
</evidence>
<evidence type="ECO:0000313" key="9">
    <source>
        <dbReference type="Proteomes" id="UP000886523"/>
    </source>
</evidence>
<dbReference type="InterPro" id="IPR036962">
    <property type="entry name" value="Glyco_hydro_3_N_sf"/>
</dbReference>
<dbReference type="PANTHER" id="PTHR42715">
    <property type="entry name" value="BETA-GLUCOSIDASE"/>
    <property type="match status" value="1"/>
</dbReference>
<protein>
    <recommendedName>
        <fullName evidence="3">beta-glucosidase</fullName>
        <ecNumber evidence="3">3.2.1.21</ecNumber>
    </recommendedName>
</protein>
<gene>
    <name evidence="8" type="ORF">BS47DRAFT_110095</name>
</gene>
<evidence type="ECO:0000256" key="1">
    <source>
        <dbReference type="ARBA" id="ARBA00000448"/>
    </source>
</evidence>
<keyword evidence="4 8" id="KW-0378">Hydrolase</keyword>
<feature type="region of interest" description="Disordered" evidence="6">
    <location>
        <begin position="315"/>
        <end position="340"/>
    </location>
</feature>
<dbReference type="InterPro" id="IPR001764">
    <property type="entry name" value="Glyco_hydro_3_N"/>
</dbReference>
<proteinExistence type="inferred from homology"/>
<dbReference type="EMBL" id="MU129025">
    <property type="protein sequence ID" value="KAF9509979.1"/>
    <property type="molecule type" value="Genomic_DNA"/>
</dbReference>
<dbReference type="PANTHER" id="PTHR42715:SF3">
    <property type="entry name" value="BETA-GLUCOSIDASE B-RELATED"/>
    <property type="match status" value="1"/>
</dbReference>
<feature type="domain" description="Glycoside hydrolase family 3 N-terminal" evidence="7">
    <location>
        <begin position="14"/>
        <end position="78"/>
    </location>
</feature>
<evidence type="ECO:0000259" key="7">
    <source>
        <dbReference type="Pfam" id="PF00933"/>
    </source>
</evidence>
<comment type="similarity">
    <text evidence="2">Belongs to the glycosyl hydrolase 3 family.</text>
</comment>
<dbReference type="GO" id="GO:0008422">
    <property type="term" value="F:beta-glucosidase activity"/>
    <property type="evidence" value="ECO:0007669"/>
    <property type="project" value="UniProtKB-EC"/>
</dbReference>
<reference evidence="8" key="1">
    <citation type="journal article" date="2020" name="Nat. Commun.">
        <title>Large-scale genome sequencing of mycorrhizal fungi provides insights into the early evolution of symbiotic traits.</title>
        <authorList>
            <person name="Miyauchi S."/>
            <person name="Kiss E."/>
            <person name="Kuo A."/>
            <person name="Drula E."/>
            <person name="Kohler A."/>
            <person name="Sanchez-Garcia M."/>
            <person name="Morin E."/>
            <person name="Andreopoulos B."/>
            <person name="Barry K.W."/>
            <person name="Bonito G."/>
            <person name="Buee M."/>
            <person name="Carver A."/>
            <person name="Chen C."/>
            <person name="Cichocki N."/>
            <person name="Clum A."/>
            <person name="Culley D."/>
            <person name="Crous P.W."/>
            <person name="Fauchery L."/>
            <person name="Girlanda M."/>
            <person name="Hayes R.D."/>
            <person name="Keri Z."/>
            <person name="LaButti K."/>
            <person name="Lipzen A."/>
            <person name="Lombard V."/>
            <person name="Magnuson J."/>
            <person name="Maillard F."/>
            <person name="Murat C."/>
            <person name="Nolan M."/>
            <person name="Ohm R.A."/>
            <person name="Pangilinan J."/>
            <person name="Pereira M.F."/>
            <person name="Perotto S."/>
            <person name="Peter M."/>
            <person name="Pfister S."/>
            <person name="Riley R."/>
            <person name="Sitrit Y."/>
            <person name="Stielow J.B."/>
            <person name="Szollosi G."/>
            <person name="Zifcakova L."/>
            <person name="Stursova M."/>
            <person name="Spatafora J.W."/>
            <person name="Tedersoo L."/>
            <person name="Vaario L.M."/>
            <person name="Yamada A."/>
            <person name="Yan M."/>
            <person name="Wang P."/>
            <person name="Xu J."/>
            <person name="Bruns T."/>
            <person name="Baldrian P."/>
            <person name="Vilgalys R."/>
            <person name="Dunand C."/>
            <person name="Henrissat B."/>
            <person name="Grigoriev I.V."/>
            <person name="Hibbett D."/>
            <person name="Nagy L.G."/>
            <person name="Martin F.M."/>
        </authorList>
    </citation>
    <scope>NUCLEOTIDE SEQUENCE</scope>
    <source>
        <strain evidence="8">UP504</strain>
    </source>
</reference>
<organism evidence="8 9">
    <name type="scientific">Hydnum rufescens UP504</name>
    <dbReference type="NCBI Taxonomy" id="1448309"/>
    <lineage>
        <taxon>Eukaryota</taxon>
        <taxon>Fungi</taxon>
        <taxon>Dikarya</taxon>
        <taxon>Basidiomycota</taxon>
        <taxon>Agaricomycotina</taxon>
        <taxon>Agaricomycetes</taxon>
        <taxon>Cantharellales</taxon>
        <taxon>Hydnaceae</taxon>
        <taxon>Hydnum</taxon>
    </lineage>
</organism>
<dbReference type="OrthoDB" id="47059at2759"/>
<accession>A0A9P6DSX6</accession>
<dbReference type="AlphaFoldDB" id="A0A9P6DSX6"/>
<evidence type="ECO:0000256" key="5">
    <source>
        <dbReference type="ARBA" id="ARBA00023295"/>
    </source>
</evidence>
<name>A0A9P6DSX6_9AGAM</name>
<dbReference type="SUPFAM" id="SSF51445">
    <property type="entry name" value="(Trans)glycosidases"/>
    <property type="match status" value="1"/>
</dbReference>
<feature type="compositionally biased region" description="Polar residues" evidence="6">
    <location>
        <begin position="326"/>
        <end position="340"/>
    </location>
</feature>
<keyword evidence="5" id="KW-0326">Glycosidase</keyword>
<dbReference type="Pfam" id="PF00933">
    <property type="entry name" value="Glyco_hydro_3"/>
    <property type="match status" value="1"/>
</dbReference>
<dbReference type="Proteomes" id="UP000886523">
    <property type="component" value="Unassembled WGS sequence"/>
</dbReference>
<evidence type="ECO:0000256" key="4">
    <source>
        <dbReference type="ARBA" id="ARBA00022801"/>
    </source>
</evidence>
<dbReference type="GO" id="GO:0009251">
    <property type="term" value="P:glucan catabolic process"/>
    <property type="evidence" value="ECO:0007669"/>
    <property type="project" value="TreeGrafter"/>
</dbReference>
<evidence type="ECO:0000256" key="2">
    <source>
        <dbReference type="ARBA" id="ARBA00005336"/>
    </source>
</evidence>
<dbReference type="InterPro" id="IPR050288">
    <property type="entry name" value="Cellulose_deg_GH3"/>
</dbReference>
<sequence>MCYLTARILSAEVSMRALREIHLRPFELAIRCDNPPWAVMTGCNRLNGVHCSEDAFLLRQVLRKEWNFTELIMSDWGGAYSTSHQCCFDLAIPGRDCLSRCCVKTSTWRQEGFPAEYGPCSPKYLIDKVQESNVSEDAGEESVDTSEVRALIREAASVRFVRMFDMEFADILLSKFLCLMDRLVLKSAVVLLKNRSSWYPVMPSVLPILSGEYEVSPLSDPMPRLPCLVGEAPPPWELLIMLHPLTRFVKQPRNSGLQMLSMQKPLEHILHIDGDYEFGLACYGCAYLDINEQWVIAVQFKGLMQDGHRQLDQPHSWGHPCKTGLKRTQGSTESQGWYQT</sequence>
<evidence type="ECO:0000256" key="6">
    <source>
        <dbReference type="SAM" id="MobiDB-lite"/>
    </source>
</evidence>
<dbReference type="InterPro" id="IPR017853">
    <property type="entry name" value="GH"/>
</dbReference>